<gene>
    <name evidence="3" type="ORF">FOZ76_07660</name>
</gene>
<dbReference type="PANTHER" id="PTHR42928">
    <property type="entry name" value="TRICARBOXYLATE-BINDING PROTEIN"/>
    <property type="match status" value="1"/>
</dbReference>
<dbReference type="InterPro" id="IPR005064">
    <property type="entry name" value="BUG"/>
</dbReference>
<sequence>MLGSAFFRPLAGLCLASALALGSSAAQADYPEQPLVIVVPTPAGTVNDTVARLFGQELTAAWGQPVIVENRPGASSSIGTRQVARAAKDGYTALLTFTVHVQNPHLYPKLDYDAIEDFAPISKLAFSSTILAVTPDFPARTVKELVDKVRAAPGTYAYGSYGAGTTGHILGELLREQAGLDMSHIAYNGGTALATDMLGGHVTIGMIAVGTAMPHLKAGRIVPLAITGGQRSALLPDVPTFTEAGYQGFEPDAWMGLLFPAGVPRDRVQALSAKVAEIGQRPEIQRRLLDLNLDPVVSTPEAYAQTLREDYAKWGEIIRRAGIQGPQ</sequence>
<proteinExistence type="inferred from homology"/>
<dbReference type="AlphaFoldDB" id="A0A556AVB7"/>
<dbReference type="RefSeq" id="WP_143947559.1">
    <property type="nucleotide sequence ID" value="NZ_BAABMB010000002.1"/>
</dbReference>
<dbReference type="PIRSF" id="PIRSF017082">
    <property type="entry name" value="YflP"/>
    <property type="match status" value="1"/>
</dbReference>
<evidence type="ECO:0000256" key="2">
    <source>
        <dbReference type="SAM" id="SignalP"/>
    </source>
</evidence>
<dbReference type="Gene3D" id="3.40.190.10">
    <property type="entry name" value="Periplasmic binding protein-like II"/>
    <property type="match status" value="1"/>
</dbReference>
<dbReference type="EMBL" id="VLTJ01000012">
    <property type="protein sequence ID" value="TSH96899.1"/>
    <property type="molecule type" value="Genomic_DNA"/>
</dbReference>
<evidence type="ECO:0000313" key="4">
    <source>
        <dbReference type="Proteomes" id="UP000318405"/>
    </source>
</evidence>
<feature type="chain" id="PRO_5021882937" evidence="2">
    <location>
        <begin position="29"/>
        <end position="327"/>
    </location>
</feature>
<reference evidence="3 4" key="1">
    <citation type="submission" date="2019-07" db="EMBL/GenBank/DDBJ databases">
        <title>Qingshengfaniella alkalisoli gen. nov., sp. nov., isolated from saline soil.</title>
        <authorList>
            <person name="Xu L."/>
            <person name="Huang X.-X."/>
            <person name="Sun J.-Q."/>
        </authorList>
    </citation>
    <scope>NUCLEOTIDE SEQUENCE [LARGE SCALE GENOMIC DNA]</scope>
    <source>
        <strain evidence="3 4">DSM 27279</strain>
    </source>
</reference>
<dbReference type="Proteomes" id="UP000318405">
    <property type="component" value="Unassembled WGS sequence"/>
</dbReference>
<dbReference type="Pfam" id="PF03401">
    <property type="entry name" value="TctC"/>
    <property type="match status" value="1"/>
</dbReference>
<dbReference type="PANTHER" id="PTHR42928:SF5">
    <property type="entry name" value="BLR1237 PROTEIN"/>
    <property type="match status" value="1"/>
</dbReference>
<dbReference type="InterPro" id="IPR042100">
    <property type="entry name" value="Bug_dom1"/>
</dbReference>
<accession>A0A556AVB7</accession>
<protein>
    <submittedName>
        <fullName evidence="3">Tripartite tricarboxylate transporter substrate binding protein</fullName>
    </submittedName>
</protein>
<dbReference type="SUPFAM" id="SSF53850">
    <property type="entry name" value="Periplasmic binding protein-like II"/>
    <property type="match status" value="1"/>
</dbReference>
<dbReference type="OrthoDB" id="8678477at2"/>
<evidence type="ECO:0000313" key="3">
    <source>
        <dbReference type="EMBL" id="TSH96899.1"/>
    </source>
</evidence>
<dbReference type="Gene3D" id="3.40.190.150">
    <property type="entry name" value="Bordetella uptake gene, domain 1"/>
    <property type="match status" value="1"/>
</dbReference>
<organism evidence="3 4">
    <name type="scientific">Verticiella sediminum</name>
    <dbReference type="NCBI Taxonomy" id="1247510"/>
    <lineage>
        <taxon>Bacteria</taxon>
        <taxon>Pseudomonadati</taxon>
        <taxon>Pseudomonadota</taxon>
        <taxon>Betaproteobacteria</taxon>
        <taxon>Burkholderiales</taxon>
        <taxon>Alcaligenaceae</taxon>
        <taxon>Verticiella</taxon>
    </lineage>
</organism>
<name>A0A556AVB7_9BURK</name>
<keyword evidence="4" id="KW-1185">Reference proteome</keyword>
<comment type="caution">
    <text evidence="3">The sequence shown here is derived from an EMBL/GenBank/DDBJ whole genome shotgun (WGS) entry which is preliminary data.</text>
</comment>
<evidence type="ECO:0000256" key="1">
    <source>
        <dbReference type="ARBA" id="ARBA00006987"/>
    </source>
</evidence>
<comment type="similarity">
    <text evidence="1">Belongs to the UPF0065 (bug) family.</text>
</comment>
<feature type="signal peptide" evidence="2">
    <location>
        <begin position="1"/>
        <end position="28"/>
    </location>
</feature>
<keyword evidence="2" id="KW-0732">Signal</keyword>
<dbReference type="CDD" id="cd13578">
    <property type="entry name" value="PBP2_Bug27"/>
    <property type="match status" value="1"/>
</dbReference>